<dbReference type="EMBL" id="JANGCH010000009">
    <property type="protein sequence ID" value="MCQ5122053.1"/>
    <property type="molecule type" value="Genomic_DNA"/>
</dbReference>
<organism evidence="2 3">
    <name type="scientific">Massilicoli timonensis</name>
    <dbReference type="NCBI Taxonomy" id="2015901"/>
    <lineage>
        <taxon>Bacteria</taxon>
        <taxon>Bacillati</taxon>
        <taxon>Bacillota</taxon>
        <taxon>Erysipelotrichia</taxon>
        <taxon>Erysipelotrichales</taxon>
        <taxon>Erysipelotrichaceae</taxon>
        <taxon>Massilicoli</taxon>
    </lineage>
</organism>
<reference evidence="2 3" key="1">
    <citation type="submission" date="2022-06" db="EMBL/GenBank/DDBJ databases">
        <title>Isolation of gut microbiota from human fecal samples.</title>
        <authorList>
            <person name="Pamer E.G."/>
            <person name="Barat B."/>
            <person name="Waligurski E."/>
            <person name="Medina S."/>
            <person name="Paddock L."/>
            <person name="Mostad J."/>
        </authorList>
    </citation>
    <scope>NUCLEOTIDE SEQUENCE [LARGE SCALE GENOMIC DNA]</scope>
    <source>
        <strain evidence="2 3">DFI.6.1</strain>
    </source>
</reference>
<dbReference type="InterPro" id="IPR050765">
    <property type="entry name" value="Riboflavin_Biosynth_HTPR"/>
</dbReference>
<proteinExistence type="predicted"/>
<keyword evidence="3" id="KW-1185">Reference proteome</keyword>
<evidence type="ECO:0000313" key="3">
    <source>
        <dbReference type="Proteomes" id="UP001524435"/>
    </source>
</evidence>
<comment type="caution">
    <text evidence="2">The sequence shown here is derived from an EMBL/GenBank/DDBJ whole genome shotgun (WGS) entry which is preliminary data.</text>
</comment>
<dbReference type="SUPFAM" id="SSF53597">
    <property type="entry name" value="Dihydrofolate reductase-like"/>
    <property type="match status" value="1"/>
</dbReference>
<gene>
    <name evidence="2" type="ORF">NE663_07255</name>
</gene>
<dbReference type="Pfam" id="PF01872">
    <property type="entry name" value="RibD_C"/>
    <property type="match status" value="1"/>
</dbReference>
<protein>
    <submittedName>
        <fullName evidence="2">Dihydrofolate reductase family protein</fullName>
    </submittedName>
</protein>
<name>A0ABT1SLG3_9FIRM</name>
<dbReference type="Gene3D" id="3.40.430.10">
    <property type="entry name" value="Dihydrofolate Reductase, subunit A"/>
    <property type="match status" value="1"/>
</dbReference>
<sequence>MKQMREVILYVCQSLDGYISDEAEKMDWMYGDDPTLPDLDYDTFIENVDTVLMGKRTYDIICQLSDEWPYAKQHTYVFTHQTNLKQEGITFLAQPIKDVIDALKKQEGKQIWLCGGASLIQQCVEQDLIDAYELFMIPVILGKGIPLFSSCPLKRLKLRTCQAKNGIVRLSYRRHSYDAA</sequence>
<feature type="domain" description="Bacterial bifunctional deaminase-reductase C-terminal" evidence="1">
    <location>
        <begin position="6"/>
        <end position="162"/>
    </location>
</feature>
<accession>A0ABT1SLG3</accession>
<dbReference type="PANTHER" id="PTHR38011">
    <property type="entry name" value="DIHYDROFOLATE REDUCTASE FAMILY PROTEIN (AFU_ORTHOLOGUE AFUA_8G06820)"/>
    <property type="match status" value="1"/>
</dbReference>
<dbReference type="Proteomes" id="UP001524435">
    <property type="component" value="Unassembled WGS sequence"/>
</dbReference>
<evidence type="ECO:0000313" key="2">
    <source>
        <dbReference type="EMBL" id="MCQ5122053.1"/>
    </source>
</evidence>
<evidence type="ECO:0000259" key="1">
    <source>
        <dbReference type="Pfam" id="PF01872"/>
    </source>
</evidence>
<dbReference type="RefSeq" id="WP_256197936.1">
    <property type="nucleotide sequence ID" value="NZ_JANGCH010000009.1"/>
</dbReference>
<dbReference type="PANTHER" id="PTHR38011:SF11">
    <property type="entry name" value="2,5-DIAMINO-6-RIBOSYLAMINO-4(3H)-PYRIMIDINONE 5'-PHOSPHATE REDUCTASE"/>
    <property type="match status" value="1"/>
</dbReference>
<dbReference type="InterPro" id="IPR024072">
    <property type="entry name" value="DHFR-like_dom_sf"/>
</dbReference>
<dbReference type="InterPro" id="IPR002734">
    <property type="entry name" value="RibDG_C"/>
</dbReference>